<keyword evidence="1" id="KW-0472">Membrane</keyword>
<evidence type="ECO:0000256" key="1">
    <source>
        <dbReference type="SAM" id="Phobius"/>
    </source>
</evidence>
<organism evidence="2 3">
    <name type="scientific">Shewanella cyperi</name>
    <dbReference type="NCBI Taxonomy" id="2814292"/>
    <lineage>
        <taxon>Bacteria</taxon>
        <taxon>Pseudomonadati</taxon>
        <taxon>Pseudomonadota</taxon>
        <taxon>Gammaproteobacteria</taxon>
        <taxon>Alteromonadales</taxon>
        <taxon>Shewanellaceae</taxon>
        <taxon>Shewanella</taxon>
    </lineage>
</organism>
<dbReference type="EMBL" id="CP071504">
    <property type="protein sequence ID" value="QSX29247.1"/>
    <property type="molecule type" value="Genomic_DNA"/>
</dbReference>
<evidence type="ECO:0000313" key="3">
    <source>
        <dbReference type="Proteomes" id="UP000663281"/>
    </source>
</evidence>
<evidence type="ECO:0000313" key="2">
    <source>
        <dbReference type="EMBL" id="QSX29247.1"/>
    </source>
</evidence>
<dbReference type="RefSeq" id="WP_207324450.1">
    <property type="nucleotide sequence ID" value="NZ_CP071504.1"/>
</dbReference>
<accession>A0A975AJG3</accession>
<feature type="transmembrane region" description="Helical" evidence="1">
    <location>
        <begin position="21"/>
        <end position="40"/>
    </location>
</feature>
<gene>
    <name evidence="2" type="ORF">JYB88_13615</name>
</gene>
<feature type="transmembrane region" description="Helical" evidence="1">
    <location>
        <begin position="60"/>
        <end position="87"/>
    </location>
</feature>
<dbReference type="KEGG" id="scyp:JYB88_13615"/>
<sequence length="170" mass="19722">MTQHQRRIKFIDPSLQGKLMAALVLLESLMVILAMFYLYWRFSALIEERMFSIHVAAQDSFLQLLLLELVWVVVFMSGINFVALLIANGLWGRNIGRIISAFRIRLFRMGRLDVSASQLPAAPDHEVLQHLDGWRRREEEKMRQIKALSQRIMKDDPEAEAQLNQLLSDS</sequence>
<name>A0A975AJG3_9GAMM</name>
<reference evidence="2 3" key="1">
    <citation type="submission" date="2021-03" db="EMBL/GenBank/DDBJ databases">
        <title>Novel species identification of genus Shewanella.</title>
        <authorList>
            <person name="Liu G."/>
            <person name="Zhang Q."/>
        </authorList>
    </citation>
    <scope>NUCLEOTIDE SEQUENCE [LARGE SCALE GENOMIC DNA]</scope>
    <source>
        <strain evidence="2 3">FJAT-53726</strain>
    </source>
</reference>
<proteinExistence type="predicted"/>
<dbReference type="AlphaFoldDB" id="A0A975AJG3"/>
<keyword evidence="1" id="KW-1133">Transmembrane helix</keyword>
<keyword evidence="1" id="KW-0812">Transmembrane</keyword>
<dbReference type="Proteomes" id="UP000663281">
    <property type="component" value="Chromosome"/>
</dbReference>
<keyword evidence="3" id="KW-1185">Reference proteome</keyword>
<protein>
    <submittedName>
        <fullName evidence="2">Uncharacterized protein</fullName>
    </submittedName>
</protein>